<proteinExistence type="predicted"/>
<gene>
    <name evidence="1" type="ORF">NM688_g4057</name>
</gene>
<keyword evidence="2" id="KW-1185">Reference proteome</keyword>
<sequence>MRIRSTDNSQLTKMVSNQNSTNAQFPVREDGRKRYVPQEQLCKLKTNLPHDIPRGHRTPNSLIWARHLTEFYWINNRPNDSRDDAGSDGADLATNDSDVEGDCGDNSVEETEDPQIWSISMLRELGEDAFRTHGENFSELSKPTVNTIWSILVKDPERVGKSRPPDTATSTNGIDTTMESKETVSGEGLPDLSTGDALTRNLITDENPISNDPSVKCNEAQTQVPDGRLTAVPENTGPYDDRNPPCDEEPVGGNSVSCVTSGVEHCCDPGKADAEASSEEGGIRSSEDPCAGNVTVSSSPPRDLSETPQNSAPLLYVSGVAETSSTPAEGFTHYPVPLEATAKPESSPEVEVPPYYGPIPFDSPFSVENLPKLEEFIPDEYLPRILKVHDPSSMTRGRYRNCDATCDKIFNYYRIYPPPRSDYPQNEQGSPIAEIHLHRSNISGSGSHSWVFRAPLTLPEPLKARSRNGQVVVAAKLGNGTTRDKKHLLQEGGVYNGMPQHLMEDWDGFNIVPPLALPEKHRVYDDEVLKDLYSTDFCSSPSPILLMEECGTCIVADDFTLDQRSECYSLILRLNNAGITQGSFYPRNVLIQPGPLTAPPGDRSLKTPSFRIVDFGRGKCGNAGDDVDVLDAEDTLQLDEHDWES</sequence>
<dbReference type="Proteomes" id="UP001148662">
    <property type="component" value="Unassembled WGS sequence"/>
</dbReference>
<protein>
    <submittedName>
        <fullName evidence="1">Uncharacterized protein</fullName>
    </submittedName>
</protein>
<evidence type="ECO:0000313" key="2">
    <source>
        <dbReference type="Proteomes" id="UP001148662"/>
    </source>
</evidence>
<dbReference type="EMBL" id="JANHOG010000638">
    <property type="protein sequence ID" value="KAJ3552620.1"/>
    <property type="molecule type" value="Genomic_DNA"/>
</dbReference>
<comment type="caution">
    <text evidence="1">The sequence shown here is derived from an EMBL/GenBank/DDBJ whole genome shotgun (WGS) entry which is preliminary data.</text>
</comment>
<evidence type="ECO:0000313" key="1">
    <source>
        <dbReference type="EMBL" id="KAJ3552620.1"/>
    </source>
</evidence>
<organism evidence="1 2">
    <name type="scientific">Phlebia brevispora</name>
    <dbReference type="NCBI Taxonomy" id="194682"/>
    <lineage>
        <taxon>Eukaryota</taxon>
        <taxon>Fungi</taxon>
        <taxon>Dikarya</taxon>
        <taxon>Basidiomycota</taxon>
        <taxon>Agaricomycotina</taxon>
        <taxon>Agaricomycetes</taxon>
        <taxon>Polyporales</taxon>
        <taxon>Meruliaceae</taxon>
        <taxon>Phlebia</taxon>
    </lineage>
</organism>
<reference evidence="1" key="1">
    <citation type="submission" date="2022-07" db="EMBL/GenBank/DDBJ databases">
        <title>Genome Sequence of Phlebia brevispora.</title>
        <authorList>
            <person name="Buettner E."/>
        </authorList>
    </citation>
    <scope>NUCLEOTIDE SEQUENCE</scope>
    <source>
        <strain evidence="1">MPL23</strain>
    </source>
</reference>
<accession>A0ACC1T459</accession>
<name>A0ACC1T459_9APHY</name>